<dbReference type="RefSeq" id="WP_316993878.1">
    <property type="nucleotide sequence ID" value="NZ_JAVBIB010000025.1"/>
</dbReference>
<name>A0AAE4NM87_9CORY</name>
<evidence type="ECO:0000313" key="1">
    <source>
        <dbReference type="EMBL" id="MDV2420388.1"/>
    </source>
</evidence>
<comment type="caution">
    <text evidence="1">The sequence shown here is derived from an EMBL/GenBank/DDBJ whole genome shotgun (WGS) entry which is preliminary data.</text>
</comment>
<dbReference type="Proteomes" id="UP001185706">
    <property type="component" value="Unassembled WGS sequence"/>
</dbReference>
<dbReference type="AlphaFoldDB" id="A0AAE4NM87"/>
<organism evidence="1 2">
    <name type="scientific">Corynebacterium tuberculostearicum</name>
    <dbReference type="NCBI Taxonomy" id="38304"/>
    <lineage>
        <taxon>Bacteria</taxon>
        <taxon>Bacillati</taxon>
        <taxon>Actinomycetota</taxon>
        <taxon>Actinomycetes</taxon>
        <taxon>Mycobacteriales</taxon>
        <taxon>Corynebacteriaceae</taxon>
        <taxon>Corynebacterium</taxon>
    </lineage>
</organism>
<reference evidence="1" key="1">
    <citation type="submission" date="2023-08" db="EMBL/GenBank/DDBJ databases">
        <title>Genomic characterization of the C. tuberculostearicum species complex, a ubiquitous member of the human skin microbiome.</title>
        <authorList>
            <person name="Ahmed N."/>
            <person name="Deming C."/>
            <person name="Conlan S."/>
            <person name="Segre J."/>
        </authorList>
    </citation>
    <scope>NUCLEOTIDE SEQUENCE</scope>
    <source>
        <strain evidence="1">CTNIH22</strain>
    </source>
</reference>
<sequence>MVVVLSSDGFRIESHIDSVPALARVKNLHDGLSSGQQALGRIVQALLADADGLDGAQLSDLVRAVESYRDAVIGQENAAFQPSRGED</sequence>
<protein>
    <submittedName>
        <fullName evidence="1">Uncharacterized protein</fullName>
    </submittedName>
</protein>
<dbReference type="EMBL" id="JAVBIB010000025">
    <property type="protein sequence ID" value="MDV2420388.1"/>
    <property type="molecule type" value="Genomic_DNA"/>
</dbReference>
<proteinExistence type="predicted"/>
<accession>A0AAE4NM87</accession>
<gene>
    <name evidence="1" type="ORF">RAE03_11535</name>
</gene>
<evidence type="ECO:0000313" key="2">
    <source>
        <dbReference type="Proteomes" id="UP001185706"/>
    </source>
</evidence>